<organism evidence="2 3">
    <name type="scientific">Actinacidiphila oryziradicis</name>
    <dbReference type="NCBI Taxonomy" id="2571141"/>
    <lineage>
        <taxon>Bacteria</taxon>
        <taxon>Bacillati</taxon>
        <taxon>Actinomycetota</taxon>
        <taxon>Actinomycetes</taxon>
        <taxon>Kitasatosporales</taxon>
        <taxon>Streptomycetaceae</taxon>
        <taxon>Actinacidiphila</taxon>
    </lineage>
</organism>
<feature type="region of interest" description="Disordered" evidence="1">
    <location>
        <begin position="101"/>
        <end position="135"/>
    </location>
</feature>
<evidence type="ECO:0000313" key="2">
    <source>
        <dbReference type="EMBL" id="TJZ99999.1"/>
    </source>
</evidence>
<dbReference type="AlphaFoldDB" id="A0A4U0RUZ6"/>
<accession>A0A4U0RUZ6</accession>
<evidence type="ECO:0000256" key="1">
    <source>
        <dbReference type="SAM" id="MobiDB-lite"/>
    </source>
</evidence>
<feature type="compositionally biased region" description="Basic and acidic residues" evidence="1">
    <location>
        <begin position="126"/>
        <end position="135"/>
    </location>
</feature>
<gene>
    <name evidence="2" type="ORF">FCI23_43850</name>
</gene>
<proteinExistence type="predicted"/>
<dbReference type="EMBL" id="SUMC01000092">
    <property type="protein sequence ID" value="TJZ99999.1"/>
    <property type="molecule type" value="Genomic_DNA"/>
</dbReference>
<dbReference type="RefSeq" id="WP_136729640.1">
    <property type="nucleotide sequence ID" value="NZ_SUMC01000092.1"/>
</dbReference>
<comment type="caution">
    <text evidence="2">The sequence shown here is derived from an EMBL/GenBank/DDBJ whole genome shotgun (WGS) entry which is preliminary data.</text>
</comment>
<sequence>MTAVAIVAVNMFSGWPVGRQGRVGDLRRTFAVADCGDGAITVRLTGNVTFLRLPKMLDTLEALPADRPIELDLTGLCYQEHASRVLRAWGNRFARLVSSDVEPVGSSQHRGRLAHRPNPEVVSDQPRFDPRSRLM</sequence>
<reference evidence="2 3" key="1">
    <citation type="submission" date="2019-04" db="EMBL/GenBank/DDBJ databases">
        <title>Streptomyces oryziradicis sp. nov., a novel actinomycete isolated from rhizosphere soil of rice (Oryza sativa L.).</title>
        <authorList>
            <person name="Li C."/>
        </authorList>
    </citation>
    <scope>NUCLEOTIDE SEQUENCE [LARGE SCALE GENOMIC DNA]</scope>
    <source>
        <strain evidence="2 3">NEAU-C40</strain>
    </source>
</reference>
<dbReference type="OrthoDB" id="9771198at2"/>
<name>A0A4U0RUZ6_9ACTN</name>
<dbReference type="Proteomes" id="UP000305778">
    <property type="component" value="Unassembled WGS sequence"/>
</dbReference>
<keyword evidence="3" id="KW-1185">Reference proteome</keyword>
<protein>
    <submittedName>
        <fullName evidence="2">Uncharacterized protein</fullName>
    </submittedName>
</protein>
<evidence type="ECO:0000313" key="3">
    <source>
        <dbReference type="Proteomes" id="UP000305778"/>
    </source>
</evidence>